<keyword evidence="5" id="KW-1185">Reference proteome</keyword>
<sequence length="595" mass="65747">MSVSLESAGKVPASNPYYDLGGHGRTINTTSSDAQVWFNRGLVWAYAFNHREAAACFEQVIKHDPNCAIGYWGAAYALGPNYNKVWMAFDPKDLEQSVAKCYEYSQKATQLASGASPAEQALIGALQHRFPSREPLSDFSPSVLAYAEAMRTVHQRLGKDDLDVITLTADAMMNTAPWSLYEASTGEPNLETMVLEITHVLEAGLRLPGAFQHPGILHLYTHLVEMSQTPERGVLASDHLRHLVPDAGHIHHMPSHIDVLVGDYRRALHTNLRATIADDKYYAREGGDNFYSLYRMHDYHSLIYGAMLAGNSRAALDSAHRMEATITESMLLIDSPPMASWLEFFKSVPVHVLVRFGRWDELKTLLVPGNKELYCVTVATVYYGRGIAYAATGDIQEADKQRELFRAAVKRVPESRLVFPNTASAVLAVASAMLDGEVEYRRGNHKAAFDSLRLAMAREDGLGYAEPWGWMLPTRHPYAALSLEQGLVEQAAQAYAEDLGLGGHLARAHRHPNNVWALHGYHECLVRLGRTAEANIIKKQLTLASASADILIESSCFCRLDNMDLDGEPDGHASGKAGLQGQVNGADRECCKEER</sequence>
<dbReference type="SMART" id="SM00028">
    <property type="entry name" value="TPR"/>
    <property type="match status" value="2"/>
</dbReference>
<evidence type="ECO:0000313" key="5">
    <source>
        <dbReference type="Proteomes" id="UP001430848"/>
    </source>
</evidence>
<evidence type="ECO:0000256" key="3">
    <source>
        <dbReference type="PROSITE-ProRule" id="PRU00339"/>
    </source>
</evidence>
<dbReference type="InterPro" id="IPR011990">
    <property type="entry name" value="TPR-like_helical_dom_sf"/>
</dbReference>
<comment type="caution">
    <text evidence="4">The sequence shown here is derived from an EMBL/GenBank/DDBJ whole genome shotgun (WGS) entry which is preliminary data.</text>
</comment>
<evidence type="ECO:0008006" key="6">
    <source>
        <dbReference type="Google" id="ProtNLM"/>
    </source>
</evidence>
<dbReference type="InterPro" id="IPR019734">
    <property type="entry name" value="TPR_rpt"/>
</dbReference>
<dbReference type="Proteomes" id="UP001430848">
    <property type="component" value="Unassembled WGS sequence"/>
</dbReference>
<gene>
    <name evidence="4" type="ORF">SLS63_002328</name>
</gene>
<dbReference type="SUPFAM" id="SSF48452">
    <property type="entry name" value="TPR-like"/>
    <property type="match status" value="1"/>
</dbReference>
<dbReference type="EMBL" id="JAKNSF020000006">
    <property type="protein sequence ID" value="KAK7737995.1"/>
    <property type="molecule type" value="Genomic_DNA"/>
</dbReference>
<dbReference type="Gene3D" id="1.25.40.10">
    <property type="entry name" value="Tetratricopeptide repeat domain"/>
    <property type="match status" value="2"/>
</dbReference>
<keyword evidence="1" id="KW-0677">Repeat</keyword>
<evidence type="ECO:0000256" key="2">
    <source>
        <dbReference type="ARBA" id="ARBA00022803"/>
    </source>
</evidence>
<reference evidence="4 5" key="1">
    <citation type="submission" date="2024-02" db="EMBL/GenBank/DDBJ databases">
        <title>De novo assembly and annotation of 12 fungi associated with fruit tree decline syndrome in Ontario, Canada.</title>
        <authorList>
            <person name="Sulman M."/>
            <person name="Ellouze W."/>
            <person name="Ilyukhin E."/>
        </authorList>
    </citation>
    <scope>NUCLEOTIDE SEQUENCE [LARGE SCALE GENOMIC DNA]</scope>
    <source>
        <strain evidence="4 5">M169</strain>
    </source>
</reference>
<keyword evidence="2 3" id="KW-0802">TPR repeat</keyword>
<dbReference type="PANTHER" id="PTHR45588">
    <property type="entry name" value="TPR DOMAIN-CONTAINING PROTEIN"/>
    <property type="match status" value="1"/>
</dbReference>
<feature type="repeat" description="TPR" evidence="3">
    <location>
        <begin position="34"/>
        <end position="67"/>
    </location>
</feature>
<dbReference type="PROSITE" id="PS50005">
    <property type="entry name" value="TPR"/>
    <property type="match status" value="1"/>
</dbReference>
<evidence type="ECO:0000313" key="4">
    <source>
        <dbReference type="EMBL" id="KAK7737995.1"/>
    </source>
</evidence>
<organism evidence="4 5">
    <name type="scientific">Diaporthe eres</name>
    <name type="common">Phomopsis oblonga</name>
    <dbReference type="NCBI Taxonomy" id="83184"/>
    <lineage>
        <taxon>Eukaryota</taxon>
        <taxon>Fungi</taxon>
        <taxon>Dikarya</taxon>
        <taxon>Ascomycota</taxon>
        <taxon>Pezizomycotina</taxon>
        <taxon>Sordariomycetes</taxon>
        <taxon>Sordariomycetidae</taxon>
        <taxon>Diaporthales</taxon>
        <taxon>Diaporthaceae</taxon>
        <taxon>Diaporthe</taxon>
        <taxon>Diaporthe eres species complex</taxon>
    </lineage>
</organism>
<name>A0ABR1PIY1_DIAER</name>
<accession>A0ABR1PIY1</accession>
<dbReference type="InterPro" id="IPR013105">
    <property type="entry name" value="TPR_2"/>
</dbReference>
<protein>
    <recommendedName>
        <fullName evidence="6">TPR domain-containing protein</fullName>
    </recommendedName>
</protein>
<evidence type="ECO:0000256" key="1">
    <source>
        <dbReference type="ARBA" id="ARBA00022737"/>
    </source>
</evidence>
<dbReference type="PANTHER" id="PTHR45588:SF1">
    <property type="entry name" value="WW DOMAIN-CONTAINING PROTEIN"/>
    <property type="match status" value="1"/>
</dbReference>
<proteinExistence type="predicted"/>
<dbReference type="Pfam" id="PF07719">
    <property type="entry name" value="TPR_2"/>
    <property type="match status" value="1"/>
</dbReference>